<keyword evidence="11" id="KW-1185">Reference proteome</keyword>
<name>A0A439DBW2_9PEZI</name>
<feature type="transmembrane region" description="Helical" evidence="8">
    <location>
        <begin position="421"/>
        <end position="442"/>
    </location>
</feature>
<evidence type="ECO:0000256" key="8">
    <source>
        <dbReference type="SAM" id="Phobius"/>
    </source>
</evidence>
<comment type="similarity">
    <text evidence="2">Belongs to the major facilitator superfamily. TCR/Tet family.</text>
</comment>
<sequence>MAATADSQHHYHDTAATMPDSYVLEDEKPGQDTVPSPMDTQAKLDSQPPRDLDGWKWYLTITAVLFSIFLYALDNTVVADIQPVIIAEFGGVQKLSWLSVGFLLSATATNLVWGRLYTQYNAKWLYVFNVALFEGGSALCGGAPSLDALIVGRALCGIGGAGLYVGCMTLIAMTTTMAERPVYISLTGFTWGLGIVLGPVIGGAFSQSAVGWRWAFYINLFVGAVCAPIYLFLLPSEDPREGTPFRERARELDYTGVIIQAGALAAFVLAINLGGVIYPWNSARVIALFVVSGVLFIILAIQQVFTITTTLPRRIIPVQFFRSRSVLLLFGCTAASGACAFVPIYFVPIFFQFRRNDGPLDAGVRLLPFIVVMVVTVFANGALLSKLGHYIPWYTAGGLLTVAGGALMYTVNGETSDARIYGYTVILGLGVGMYLQGSFSVAQAVVSPEDIPPAIGFLTLAQFLGITIALAIANAVYLNDSTQRIAELAPFLTQEQIELAVQGTSSGILNGLTADVRAAVLDVIASAISKTYVLVIAGGSLVAVSSLAMKRAKLFGGQAPAVAA</sequence>
<evidence type="ECO:0000256" key="4">
    <source>
        <dbReference type="ARBA" id="ARBA00022692"/>
    </source>
</evidence>
<dbReference type="InterPro" id="IPR011701">
    <property type="entry name" value="MFS"/>
</dbReference>
<evidence type="ECO:0000256" key="1">
    <source>
        <dbReference type="ARBA" id="ARBA00004141"/>
    </source>
</evidence>
<feature type="transmembrane region" description="Helical" evidence="8">
    <location>
        <begin position="254"/>
        <end position="280"/>
    </location>
</feature>
<dbReference type="CDD" id="cd17502">
    <property type="entry name" value="MFS_Azr1_MDR_like"/>
    <property type="match status" value="1"/>
</dbReference>
<dbReference type="GO" id="GO:0005886">
    <property type="term" value="C:plasma membrane"/>
    <property type="evidence" value="ECO:0007669"/>
    <property type="project" value="TreeGrafter"/>
</dbReference>
<feature type="transmembrane region" description="Helical" evidence="8">
    <location>
        <begin position="366"/>
        <end position="384"/>
    </location>
</feature>
<gene>
    <name evidence="10" type="ORF">EKO27_g3189</name>
</gene>
<evidence type="ECO:0000256" key="7">
    <source>
        <dbReference type="SAM" id="MobiDB-lite"/>
    </source>
</evidence>
<dbReference type="PROSITE" id="PS50850">
    <property type="entry name" value="MFS"/>
    <property type="match status" value="1"/>
</dbReference>
<feature type="transmembrane region" description="Helical" evidence="8">
    <location>
        <begin position="454"/>
        <end position="478"/>
    </location>
</feature>
<keyword evidence="5 8" id="KW-1133">Transmembrane helix</keyword>
<dbReference type="PANTHER" id="PTHR23501">
    <property type="entry name" value="MAJOR FACILITATOR SUPERFAMILY"/>
    <property type="match status" value="1"/>
</dbReference>
<feature type="transmembrane region" description="Helical" evidence="8">
    <location>
        <begin position="214"/>
        <end position="233"/>
    </location>
</feature>
<evidence type="ECO:0000256" key="6">
    <source>
        <dbReference type="ARBA" id="ARBA00023136"/>
    </source>
</evidence>
<evidence type="ECO:0000259" key="9">
    <source>
        <dbReference type="PROSITE" id="PS50850"/>
    </source>
</evidence>
<reference evidence="10 11" key="1">
    <citation type="submission" date="2018-12" db="EMBL/GenBank/DDBJ databases">
        <title>Draft genome sequence of Xylaria grammica IHI A82.</title>
        <authorList>
            <person name="Buettner E."/>
            <person name="Kellner H."/>
        </authorList>
    </citation>
    <scope>NUCLEOTIDE SEQUENCE [LARGE SCALE GENOMIC DNA]</scope>
    <source>
        <strain evidence="10 11">IHI A82</strain>
    </source>
</reference>
<feature type="transmembrane region" description="Helical" evidence="8">
    <location>
        <begin position="95"/>
        <end position="113"/>
    </location>
</feature>
<feature type="transmembrane region" description="Helical" evidence="8">
    <location>
        <begin position="125"/>
        <end position="144"/>
    </location>
</feature>
<dbReference type="FunFam" id="1.20.1250.20:FF:000429">
    <property type="entry name" value="MFS drug efflux transporter, putative"/>
    <property type="match status" value="1"/>
</dbReference>
<feature type="transmembrane region" description="Helical" evidence="8">
    <location>
        <begin position="326"/>
        <end position="346"/>
    </location>
</feature>
<proteinExistence type="inferred from homology"/>
<feature type="transmembrane region" description="Helical" evidence="8">
    <location>
        <begin position="286"/>
        <end position="305"/>
    </location>
</feature>
<evidence type="ECO:0000313" key="10">
    <source>
        <dbReference type="EMBL" id="RWA11891.1"/>
    </source>
</evidence>
<keyword evidence="4 8" id="KW-0812">Transmembrane</keyword>
<dbReference type="Proteomes" id="UP000286045">
    <property type="component" value="Unassembled WGS sequence"/>
</dbReference>
<feature type="transmembrane region" description="Helical" evidence="8">
    <location>
        <begin position="150"/>
        <end position="171"/>
    </location>
</feature>
<organism evidence="10 11">
    <name type="scientific">Xylaria grammica</name>
    <dbReference type="NCBI Taxonomy" id="363999"/>
    <lineage>
        <taxon>Eukaryota</taxon>
        <taxon>Fungi</taxon>
        <taxon>Dikarya</taxon>
        <taxon>Ascomycota</taxon>
        <taxon>Pezizomycotina</taxon>
        <taxon>Sordariomycetes</taxon>
        <taxon>Xylariomycetidae</taxon>
        <taxon>Xylariales</taxon>
        <taxon>Xylariaceae</taxon>
        <taxon>Xylaria</taxon>
    </lineage>
</organism>
<dbReference type="AlphaFoldDB" id="A0A439DBW2"/>
<evidence type="ECO:0000256" key="5">
    <source>
        <dbReference type="ARBA" id="ARBA00022989"/>
    </source>
</evidence>
<feature type="transmembrane region" description="Helical" evidence="8">
    <location>
        <begin position="391"/>
        <end position="409"/>
    </location>
</feature>
<feature type="transmembrane region" description="Helical" evidence="8">
    <location>
        <begin position="183"/>
        <end position="202"/>
    </location>
</feature>
<accession>A0A439DBW2</accession>
<evidence type="ECO:0000256" key="3">
    <source>
        <dbReference type="ARBA" id="ARBA00022448"/>
    </source>
</evidence>
<dbReference type="Gene3D" id="1.20.1250.20">
    <property type="entry name" value="MFS general substrate transporter like domains"/>
    <property type="match status" value="2"/>
</dbReference>
<feature type="domain" description="Major facilitator superfamily (MFS) profile" evidence="9">
    <location>
        <begin position="60"/>
        <end position="564"/>
    </location>
</feature>
<dbReference type="PANTHER" id="PTHR23501:SF12">
    <property type="entry name" value="MAJOR FACILITATOR SUPERFAMILY (MFS) PROFILE DOMAIN-CONTAINING PROTEIN-RELATED"/>
    <property type="match status" value="1"/>
</dbReference>
<dbReference type="GO" id="GO:0022857">
    <property type="term" value="F:transmembrane transporter activity"/>
    <property type="evidence" value="ECO:0007669"/>
    <property type="project" value="InterPro"/>
</dbReference>
<dbReference type="EMBL" id="RYZI01000066">
    <property type="protein sequence ID" value="RWA11891.1"/>
    <property type="molecule type" value="Genomic_DNA"/>
</dbReference>
<dbReference type="InterPro" id="IPR020846">
    <property type="entry name" value="MFS_dom"/>
</dbReference>
<comment type="subcellular location">
    <subcellularLocation>
        <location evidence="1">Membrane</location>
        <topology evidence="1">Multi-pass membrane protein</topology>
    </subcellularLocation>
</comment>
<feature type="transmembrane region" description="Helical" evidence="8">
    <location>
        <begin position="531"/>
        <end position="549"/>
    </location>
</feature>
<dbReference type="InterPro" id="IPR036259">
    <property type="entry name" value="MFS_trans_sf"/>
</dbReference>
<evidence type="ECO:0000256" key="2">
    <source>
        <dbReference type="ARBA" id="ARBA00007520"/>
    </source>
</evidence>
<feature type="transmembrane region" description="Helical" evidence="8">
    <location>
        <begin position="55"/>
        <end position="73"/>
    </location>
</feature>
<dbReference type="Pfam" id="PF07690">
    <property type="entry name" value="MFS_1"/>
    <property type="match status" value="1"/>
</dbReference>
<feature type="region of interest" description="Disordered" evidence="7">
    <location>
        <begin position="1"/>
        <end position="48"/>
    </location>
</feature>
<keyword evidence="3" id="KW-0813">Transport</keyword>
<comment type="caution">
    <text evidence="10">The sequence shown here is derived from an EMBL/GenBank/DDBJ whole genome shotgun (WGS) entry which is preliminary data.</text>
</comment>
<protein>
    <recommendedName>
        <fullName evidence="9">Major facilitator superfamily (MFS) profile domain-containing protein</fullName>
    </recommendedName>
</protein>
<evidence type="ECO:0000313" key="11">
    <source>
        <dbReference type="Proteomes" id="UP000286045"/>
    </source>
</evidence>
<dbReference type="SUPFAM" id="SSF103473">
    <property type="entry name" value="MFS general substrate transporter"/>
    <property type="match status" value="2"/>
</dbReference>
<keyword evidence="6 8" id="KW-0472">Membrane</keyword>